<dbReference type="STRING" id="299262.BWR18_09525"/>
<evidence type="ECO:0000313" key="3">
    <source>
        <dbReference type="Proteomes" id="UP000186336"/>
    </source>
</evidence>
<dbReference type="Gene3D" id="3.20.20.140">
    <property type="entry name" value="Metal-dependent hydrolases"/>
    <property type="match status" value="1"/>
</dbReference>
<dbReference type="SUPFAM" id="SSF51556">
    <property type="entry name" value="Metallo-dependent hydrolases"/>
    <property type="match status" value="1"/>
</dbReference>
<dbReference type="RefSeq" id="WP_076627753.1">
    <property type="nucleotide sequence ID" value="NZ_CP019312.1"/>
</dbReference>
<evidence type="ECO:0000313" key="2">
    <source>
        <dbReference type="EMBL" id="APX11893.1"/>
    </source>
</evidence>
<dbReference type="Proteomes" id="UP000186336">
    <property type="component" value="Chromosome"/>
</dbReference>
<dbReference type="KEGG" id="tom:BWR18_09525"/>
<dbReference type="AlphaFoldDB" id="A0A1P8MV69"/>
<dbReference type="OrthoDB" id="9787654at2"/>
<dbReference type="EMBL" id="CP019312">
    <property type="protein sequence ID" value="APX11893.1"/>
    <property type="molecule type" value="Genomic_DNA"/>
</dbReference>
<organism evidence="2 3">
    <name type="scientific">Tateyamaria omphalii</name>
    <dbReference type="NCBI Taxonomy" id="299262"/>
    <lineage>
        <taxon>Bacteria</taxon>
        <taxon>Pseudomonadati</taxon>
        <taxon>Pseudomonadota</taxon>
        <taxon>Alphaproteobacteria</taxon>
        <taxon>Rhodobacterales</taxon>
        <taxon>Roseobacteraceae</taxon>
        <taxon>Tateyamaria</taxon>
    </lineage>
</organism>
<dbReference type="GO" id="GO:0016787">
    <property type="term" value="F:hydrolase activity"/>
    <property type="evidence" value="ECO:0007669"/>
    <property type="project" value="UniProtKB-KW"/>
</dbReference>
<protein>
    <submittedName>
        <fullName evidence="2">Amidohydrolase</fullName>
    </submittedName>
</protein>
<sequence length="285" mass="30915">MDSAPPPPAPTQPKTELPAGAWDAHVHLLGGPKHPLSPTRAQNPPDGIDFDGWLDRYRAHLDALGCTHSLIVHSILYGADNTVTRDAVRAMGEGFKGVGLLPDGAAAQDIKHFADNNIVAVRLNYVHGGVLTWDGAKAMAPALADHGMHIQMLLHADKHIEELADDIRALPVPLVVDHCGWPTTLAANTQAIDTLCALVAEGHAYIKLSAPYRLTDDITETHPVMRRLIDANPDACLWGSDWPHIMLNGAQMPQAATLADSLSHITTEEERQKIFVDTPNRLFMP</sequence>
<dbReference type="InterPro" id="IPR006680">
    <property type="entry name" value="Amidohydro-rel"/>
</dbReference>
<dbReference type="Pfam" id="PF04909">
    <property type="entry name" value="Amidohydro_2"/>
    <property type="match status" value="1"/>
</dbReference>
<proteinExistence type="predicted"/>
<dbReference type="InterPro" id="IPR052358">
    <property type="entry name" value="Aro_Compnd_Degr_Hydrolases"/>
</dbReference>
<keyword evidence="3" id="KW-1185">Reference proteome</keyword>
<feature type="domain" description="Amidohydrolase-related" evidence="1">
    <location>
        <begin position="23"/>
        <end position="283"/>
    </location>
</feature>
<dbReference type="PANTHER" id="PTHR35563:SF2">
    <property type="entry name" value="BARREL METAL-DEPENDENT HYDROLASE, PUTATIVE (AFU_ORTHOLOGUE AFUA_1G16240)-RELATED"/>
    <property type="match status" value="1"/>
</dbReference>
<keyword evidence="2" id="KW-0378">Hydrolase</keyword>
<dbReference type="PANTHER" id="PTHR35563">
    <property type="entry name" value="BARREL METAL-DEPENDENT HYDROLASE, PUTATIVE (AFU_ORTHOLOGUE AFUA_1G16240)-RELATED"/>
    <property type="match status" value="1"/>
</dbReference>
<accession>A0A1P8MV69</accession>
<gene>
    <name evidence="2" type="ORF">BWR18_09525</name>
</gene>
<evidence type="ECO:0000259" key="1">
    <source>
        <dbReference type="Pfam" id="PF04909"/>
    </source>
</evidence>
<name>A0A1P8MV69_9RHOB</name>
<reference evidence="2 3" key="1">
    <citation type="submission" date="2017-01" db="EMBL/GenBank/DDBJ databases">
        <title>Complete genome of Tateyamaria omphalii DOK1-4 isolated from seawater in Dokdo.</title>
        <authorList>
            <person name="Kim J.H."/>
            <person name="Chi W.-J."/>
        </authorList>
    </citation>
    <scope>NUCLEOTIDE SEQUENCE [LARGE SCALE GENOMIC DNA]</scope>
    <source>
        <strain evidence="2 3">DOK1-4</strain>
    </source>
</reference>
<dbReference type="InterPro" id="IPR032466">
    <property type="entry name" value="Metal_Hydrolase"/>
</dbReference>